<keyword evidence="8 12" id="KW-0067">ATP-binding</keyword>
<evidence type="ECO:0000256" key="11">
    <source>
        <dbReference type="PROSITE-ProRule" id="PRU00228"/>
    </source>
</evidence>
<feature type="region of interest" description="Disordered" evidence="14">
    <location>
        <begin position="1025"/>
        <end position="1045"/>
    </location>
</feature>
<evidence type="ECO:0000256" key="5">
    <source>
        <dbReference type="ARBA" id="ARBA00022741"/>
    </source>
</evidence>
<dbReference type="SMART" id="SM00129">
    <property type="entry name" value="KISc"/>
    <property type="match status" value="1"/>
</dbReference>
<dbReference type="PROSITE" id="PS50135">
    <property type="entry name" value="ZF_ZZ_2"/>
    <property type="match status" value="1"/>
</dbReference>
<organism evidence="17 18">
    <name type="scientific">Thraustotheca clavata</name>
    <dbReference type="NCBI Taxonomy" id="74557"/>
    <lineage>
        <taxon>Eukaryota</taxon>
        <taxon>Sar</taxon>
        <taxon>Stramenopiles</taxon>
        <taxon>Oomycota</taxon>
        <taxon>Saprolegniomycetes</taxon>
        <taxon>Saprolegniales</taxon>
        <taxon>Achlyaceae</taxon>
        <taxon>Thraustotheca</taxon>
    </lineage>
</organism>
<keyword evidence="2" id="KW-0963">Cytoplasm</keyword>
<feature type="non-terminal residue" evidence="17">
    <location>
        <position position="1808"/>
    </location>
</feature>
<evidence type="ECO:0000259" key="16">
    <source>
        <dbReference type="PROSITE" id="PS50135"/>
    </source>
</evidence>
<dbReference type="Gene3D" id="3.30.60.90">
    <property type="match status" value="2"/>
</dbReference>
<keyword evidence="4" id="KW-0479">Metal-binding</keyword>
<feature type="domain" description="ZZ-type" evidence="16">
    <location>
        <begin position="539"/>
        <end position="593"/>
    </location>
</feature>
<dbReference type="Proteomes" id="UP000243217">
    <property type="component" value="Unassembled WGS sequence"/>
</dbReference>
<evidence type="ECO:0000256" key="2">
    <source>
        <dbReference type="ARBA" id="ARBA00022490"/>
    </source>
</evidence>
<keyword evidence="3" id="KW-0493">Microtubule</keyword>
<accession>A0A1W0A2T4</accession>
<evidence type="ECO:0000256" key="10">
    <source>
        <dbReference type="ARBA" id="ARBA00023212"/>
    </source>
</evidence>
<dbReference type="SUPFAM" id="SSF57850">
    <property type="entry name" value="RING/U-box"/>
    <property type="match status" value="2"/>
</dbReference>
<comment type="similarity">
    <text evidence="12">Belongs to the TRAFAC class myosin-kinesin ATPase superfamily. Kinesin family.</text>
</comment>
<evidence type="ECO:0000256" key="6">
    <source>
        <dbReference type="ARBA" id="ARBA00022771"/>
    </source>
</evidence>
<evidence type="ECO:0000256" key="9">
    <source>
        <dbReference type="ARBA" id="ARBA00023175"/>
    </source>
</evidence>
<dbReference type="GO" id="GO:0008017">
    <property type="term" value="F:microtubule binding"/>
    <property type="evidence" value="ECO:0007669"/>
    <property type="project" value="InterPro"/>
</dbReference>
<dbReference type="Gene3D" id="3.40.850.10">
    <property type="entry name" value="Kinesin motor domain"/>
    <property type="match status" value="1"/>
</dbReference>
<dbReference type="GO" id="GO:0008270">
    <property type="term" value="F:zinc ion binding"/>
    <property type="evidence" value="ECO:0007669"/>
    <property type="project" value="UniProtKB-KW"/>
</dbReference>
<dbReference type="SUPFAM" id="SSF52540">
    <property type="entry name" value="P-loop containing nucleoside triphosphate hydrolases"/>
    <property type="match status" value="1"/>
</dbReference>
<dbReference type="PROSITE" id="PS50067">
    <property type="entry name" value="KINESIN_MOTOR_2"/>
    <property type="match status" value="1"/>
</dbReference>
<evidence type="ECO:0000256" key="8">
    <source>
        <dbReference type="ARBA" id="ARBA00022840"/>
    </source>
</evidence>
<evidence type="ECO:0000256" key="14">
    <source>
        <dbReference type="SAM" id="MobiDB-lite"/>
    </source>
</evidence>
<evidence type="ECO:0000256" key="1">
    <source>
        <dbReference type="ARBA" id="ARBA00004245"/>
    </source>
</evidence>
<keyword evidence="7" id="KW-0862">Zinc</keyword>
<dbReference type="EMBL" id="JNBS01000588">
    <property type="protein sequence ID" value="OQS04594.1"/>
    <property type="molecule type" value="Genomic_DNA"/>
</dbReference>
<dbReference type="InterPro" id="IPR036961">
    <property type="entry name" value="Kinesin_motor_dom_sf"/>
</dbReference>
<evidence type="ECO:0000256" key="12">
    <source>
        <dbReference type="PROSITE-ProRule" id="PRU00283"/>
    </source>
</evidence>
<dbReference type="CDD" id="cd02340">
    <property type="entry name" value="ZZ_NBR1_like"/>
    <property type="match status" value="2"/>
</dbReference>
<protein>
    <submittedName>
        <fullName evidence="17">Carboxy terminal motor kinesin</fullName>
    </submittedName>
</protein>
<dbReference type="InterPro" id="IPR001752">
    <property type="entry name" value="Kinesin_motor_dom"/>
</dbReference>
<keyword evidence="6 11" id="KW-0863">Zinc-finger</keyword>
<dbReference type="GO" id="GO:0005524">
    <property type="term" value="F:ATP binding"/>
    <property type="evidence" value="ECO:0007669"/>
    <property type="project" value="UniProtKB-UniRule"/>
</dbReference>
<name>A0A1W0A2T4_9STRA</name>
<dbReference type="InterPro" id="IPR043145">
    <property type="entry name" value="Znf_ZZ_sf"/>
</dbReference>
<dbReference type="GO" id="GO:0005876">
    <property type="term" value="C:spindle microtubule"/>
    <property type="evidence" value="ECO:0007669"/>
    <property type="project" value="TreeGrafter"/>
</dbReference>
<dbReference type="OrthoDB" id="3176171at2759"/>
<keyword evidence="9 12" id="KW-0505">Motor protein</keyword>
<dbReference type="GO" id="GO:0090307">
    <property type="term" value="P:mitotic spindle assembly"/>
    <property type="evidence" value="ECO:0007669"/>
    <property type="project" value="TreeGrafter"/>
</dbReference>
<keyword evidence="5 12" id="KW-0547">Nucleotide-binding</keyword>
<evidence type="ECO:0000256" key="7">
    <source>
        <dbReference type="ARBA" id="ARBA00022833"/>
    </source>
</evidence>
<keyword evidence="13" id="KW-0175">Coiled coil</keyword>
<dbReference type="STRING" id="74557.A0A1W0A2T4"/>
<dbReference type="PROSITE" id="PS00411">
    <property type="entry name" value="KINESIN_MOTOR_1"/>
    <property type="match status" value="1"/>
</dbReference>
<feature type="domain" description="Kinesin motor" evidence="15">
    <location>
        <begin position="1053"/>
        <end position="1378"/>
    </location>
</feature>
<dbReference type="CDD" id="cd00106">
    <property type="entry name" value="KISc"/>
    <property type="match status" value="1"/>
</dbReference>
<sequence>MDTILTNEPDYEPKSLEFICTLKHDLFNTMDKDRAKAIHMEEIIIKLEEEIIKKTNSISLKDKEIYTIKDTLGKIVQDTEIILEERNKLLVKVATYEKQLYSQENTMKRNKKILTQCQKVLKEKENVISKLNDTIAHMQGRIGNLEKKPKCSSLYKLLTTVKHIKTNKSSTVYRVSQMALDQQAKKWARDNGLDIMNVTWEDCARFKNSCWGPCISDMTLVVENTWMPVMRVPNYSDPIMSIPTNKITVTVGNESPHTQTPLTKISLQEYLENIEKYTELENNLYSPIHDNKAVVSTQACFLPIENDSSKVNFHVGLHNYQSTSDSPAVLVLVCTDSGTSAQVVSKRGEILYSNNHGTKHTFVAERLTADRAKRGIVSNDEMTAEEEARNYIMIVQIPLERKLAVFGGLTTPFSGQAFGGFGAQPGLYMAAPQSAAFSFGSAAKPDVEAATISLGDAQGPFPKLSKYSSIRRDAQFPIRVTVQFYQATSNGVVSPEIIQNLASKMDQVKTNATWWGSLVTSTSPTFPRSSPPNPFYNPHDGVWCDVCRGSITNALRYKCLCCPNFDMCESCCTNNTHGHPKEHPILRLTMPSSAYGPKNYVVQNRAELKHKYNCSTCKQPIVGVLYQCTQCLDVRLCESCELISGHADFQHPLLKLFHTNSFQIILSMTYCPPLPITKKLAPALDRLEKIVNNKEAIEWAKMYGLDILKITSEDCARYIYTCWGPSIFDMTLIVENTWMPVIRIPNFLDPITTISSDKITLIVGNESSYRSTPLQKISLKEYLETIDQYTELENPMDAPEKDRHVMVSTQACFLPIENDTVDFHVGLYNYQSTENSPTTLVLVCTEEGTSAQIVGSITATLYANDYGMKSSYIAKKISGERSVCCASLKSSKEISKGEGDYITIIQIPIRPAQPVLTAEYLSYANDCLKKFGYWTTSNWSSAEKSLAKIPSCENTQILDEESDDIFPTLFKYKNMERNPNFPIRVNVQFYKAINSGDASKEIIQEMSERMNQVKKNEICKSLRWDKGRRPSSRDKNSHPSPTKDIHLDLNAENIRCVVRVRPTVEESKRCIELDFVENTISIGTNSKNSSDSKVFIVDDVFPASTNQESIFQSVGIPVVGNVLNGYNGCILAYGQTGSGKTHTMQGDMNLGDVNCGLIPRIVQELFTSLENIAFTCHCSYLEIYNEKVYDLLDVATSEAKAVREDCNLGVFVQDLIEKQVNNPTEALEYVNIGGKNRTTAATAMNRESSRSHSVFTIKLVQMIDDHGLSLIRQSTLHLVDLAGSEKQSQTGALGLRLKEATQINRSLSTLGNVINALVEVSSGIKRHVNYRDSKLTFLLREALGGNSKTTLIATIAPDEKWLNETTSTLQFVQRAKCIKNIVNKNEDTEGTIEQLQNELIELRKTIEMSNEEHIAVQSDLEARIDQLLEEKLELKEELLHYRKMRDIIPQDGLNVENTRVIQELKFEDVEYNGAKSIDIISCCMQLCDYESYQIELMHKNELLINELENYKKTQNIMKCDLQKFSSINEVLISEAAISHKRICSLENDLEEMKKIANQLPLQKKVAERISAIDVSPLESSTLTLRQNKQKANHFLDIEPSSLKDALSKVHGLQGELKQNVIKLADLTQAKNQLQDALKTSIQDNVALVESLKKLQMERNISMDKCTGDHIKVKPEEIKVVPLSESHSPPKRADLAVSFMTTFSGFSKIDLDNQIKTLAAEKVTLTTRLKGAQAKVLSLEAELKRYRGNTHDDHWHIAYKELMYLLSKITSEEVEINTLSNDAGEYEYMEVINNFRSKYQTMVSTVANQ</sequence>
<evidence type="ECO:0000259" key="15">
    <source>
        <dbReference type="PROSITE" id="PS50067"/>
    </source>
</evidence>
<dbReference type="GO" id="GO:0008574">
    <property type="term" value="F:plus-end-directed microtubule motor activity"/>
    <property type="evidence" value="ECO:0007669"/>
    <property type="project" value="TreeGrafter"/>
</dbReference>
<dbReference type="PROSITE" id="PS01357">
    <property type="entry name" value="ZF_ZZ_1"/>
    <property type="match status" value="1"/>
</dbReference>
<feature type="binding site" evidence="12">
    <location>
        <begin position="1134"/>
        <end position="1141"/>
    </location>
    <ligand>
        <name>ATP</name>
        <dbReference type="ChEBI" id="CHEBI:30616"/>
    </ligand>
</feature>
<dbReference type="InterPro" id="IPR000433">
    <property type="entry name" value="Znf_ZZ"/>
</dbReference>
<evidence type="ECO:0000313" key="18">
    <source>
        <dbReference type="Proteomes" id="UP000243217"/>
    </source>
</evidence>
<dbReference type="GO" id="GO:0051231">
    <property type="term" value="P:spindle elongation"/>
    <property type="evidence" value="ECO:0007669"/>
    <property type="project" value="TreeGrafter"/>
</dbReference>
<feature type="coiled-coil region" evidence="13">
    <location>
        <begin position="1378"/>
        <end position="1444"/>
    </location>
</feature>
<keyword evidence="10" id="KW-0206">Cytoskeleton</keyword>
<dbReference type="GO" id="GO:0072686">
    <property type="term" value="C:mitotic spindle"/>
    <property type="evidence" value="ECO:0007669"/>
    <property type="project" value="TreeGrafter"/>
</dbReference>
<dbReference type="PANTHER" id="PTHR47970">
    <property type="entry name" value="KINESIN-LIKE PROTEIN KIF11"/>
    <property type="match status" value="1"/>
</dbReference>
<comment type="subcellular location">
    <subcellularLocation>
        <location evidence="1">Cytoplasm</location>
        <location evidence="1">Cytoskeleton</location>
    </subcellularLocation>
</comment>
<evidence type="ECO:0000313" key="17">
    <source>
        <dbReference type="EMBL" id="OQS04594.1"/>
    </source>
</evidence>
<dbReference type="InterPro" id="IPR027417">
    <property type="entry name" value="P-loop_NTPase"/>
</dbReference>
<dbReference type="Pfam" id="PF00569">
    <property type="entry name" value="ZZ"/>
    <property type="match status" value="2"/>
</dbReference>
<reference evidence="17 18" key="1">
    <citation type="journal article" date="2014" name="Genome Biol. Evol.">
        <title>The secreted proteins of Achlya hypogyna and Thraustotheca clavata identify the ancestral oomycete secretome and reveal gene acquisitions by horizontal gene transfer.</title>
        <authorList>
            <person name="Misner I."/>
            <person name="Blouin N."/>
            <person name="Leonard G."/>
            <person name="Richards T.A."/>
            <person name="Lane C.E."/>
        </authorList>
    </citation>
    <scope>NUCLEOTIDE SEQUENCE [LARGE SCALE GENOMIC DNA]</scope>
    <source>
        <strain evidence="17 18">ATCC 34112</strain>
    </source>
</reference>
<dbReference type="InterPro" id="IPR047149">
    <property type="entry name" value="KIF11-like"/>
</dbReference>
<dbReference type="Pfam" id="PF00225">
    <property type="entry name" value="Kinesin"/>
    <property type="match status" value="1"/>
</dbReference>
<comment type="caution">
    <text evidence="17">The sequence shown here is derived from an EMBL/GenBank/DDBJ whole genome shotgun (WGS) entry which is preliminary data.</text>
</comment>
<dbReference type="PRINTS" id="PR00380">
    <property type="entry name" value="KINESINHEAVY"/>
</dbReference>
<dbReference type="GO" id="GO:0007018">
    <property type="term" value="P:microtubule-based movement"/>
    <property type="evidence" value="ECO:0007669"/>
    <property type="project" value="InterPro"/>
</dbReference>
<evidence type="ECO:0000256" key="4">
    <source>
        <dbReference type="ARBA" id="ARBA00022723"/>
    </source>
</evidence>
<dbReference type="InterPro" id="IPR019821">
    <property type="entry name" value="Kinesin_motor_CS"/>
</dbReference>
<dbReference type="PANTHER" id="PTHR47970:SF12">
    <property type="entry name" value="KINESIN FAMILY MEMBER 11"/>
    <property type="match status" value="1"/>
</dbReference>
<evidence type="ECO:0000256" key="3">
    <source>
        <dbReference type="ARBA" id="ARBA00022701"/>
    </source>
</evidence>
<feature type="coiled-coil region" evidence="13">
    <location>
        <begin position="114"/>
        <end position="148"/>
    </location>
</feature>
<keyword evidence="18" id="KW-1185">Reference proteome</keyword>
<evidence type="ECO:0000256" key="13">
    <source>
        <dbReference type="SAM" id="Coils"/>
    </source>
</evidence>
<proteinExistence type="inferred from homology"/>
<dbReference type="SMART" id="SM00291">
    <property type="entry name" value="ZnF_ZZ"/>
    <property type="match status" value="2"/>
</dbReference>
<gene>
    <name evidence="17" type="ORF">THRCLA_03188</name>
</gene>